<dbReference type="InterPro" id="IPR006201">
    <property type="entry name" value="Neur_channel"/>
</dbReference>
<evidence type="ECO:0000256" key="1">
    <source>
        <dbReference type="ARBA" id="ARBA00004141"/>
    </source>
</evidence>
<dbReference type="Proteomes" id="UP001164746">
    <property type="component" value="Chromosome 13"/>
</dbReference>
<proteinExistence type="inferred from homology"/>
<evidence type="ECO:0000259" key="6">
    <source>
        <dbReference type="Pfam" id="PF02931"/>
    </source>
</evidence>
<keyword evidence="2 5" id="KW-0812">Transmembrane</keyword>
<evidence type="ECO:0000313" key="9">
    <source>
        <dbReference type="Proteomes" id="UP001164746"/>
    </source>
</evidence>
<reference evidence="8" key="1">
    <citation type="submission" date="2022-11" db="EMBL/GenBank/DDBJ databases">
        <title>Centuries of genome instability and evolution in soft-shell clam transmissible cancer (bioRxiv).</title>
        <authorList>
            <person name="Hart S.F.M."/>
            <person name="Yonemitsu M.A."/>
            <person name="Giersch R.M."/>
            <person name="Beal B.F."/>
            <person name="Arriagada G."/>
            <person name="Davis B.W."/>
            <person name="Ostrander E.A."/>
            <person name="Goff S.P."/>
            <person name="Metzger M.J."/>
        </authorList>
    </citation>
    <scope>NUCLEOTIDE SEQUENCE</scope>
    <source>
        <strain evidence="8">MELC-2E11</strain>
        <tissue evidence="8">Siphon/mantle</tissue>
    </source>
</reference>
<feature type="transmembrane region" description="Helical" evidence="5">
    <location>
        <begin position="263"/>
        <end position="282"/>
    </location>
</feature>
<dbReference type="EMBL" id="CP111024">
    <property type="protein sequence ID" value="WAR23907.1"/>
    <property type="molecule type" value="Genomic_DNA"/>
</dbReference>
<dbReference type="SUPFAM" id="SSF90112">
    <property type="entry name" value="Neurotransmitter-gated ion-channel transmembrane pore"/>
    <property type="match status" value="1"/>
</dbReference>
<dbReference type="CDD" id="cd18989">
    <property type="entry name" value="LGIC_ECD_cation"/>
    <property type="match status" value="1"/>
</dbReference>
<name>A0ABY7FSA2_MYAAR</name>
<feature type="transmembrane region" description="Helical" evidence="5">
    <location>
        <begin position="288"/>
        <end position="312"/>
    </location>
</feature>
<dbReference type="InterPro" id="IPR018000">
    <property type="entry name" value="Neurotransmitter_ion_chnl_CS"/>
</dbReference>
<dbReference type="InterPro" id="IPR036719">
    <property type="entry name" value="Neuro-gated_channel_TM_sf"/>
</dbReference>
<evidence type="ECO:0000256" key="4">
    <source>
        <dbReference type="ARBA" id="ARBA00023136"/>
    </source>
</evidence>
<dbReference type="CDD" id="cd19051">
    <property type="entry name" value="LGIC_TM_cation"/>
    <property type="match status" value="1"/>
</dbReference>
<dbReference type="Gene3D" id="1.20.58.390">
    <property type="entry name" value="Neurotransmitter-gated ion-channel transmembrane domain"/>
    <property type="match status" value="1"/>
</dbReference>
<dbReference type="PANTHER" id="PTHR18945">
    <property type="entry name" value="NEUROTRANSMITTER GATED ION CHANNEL"/>
    <property type="match status" value="1"/>
</dbReference>
<feature type="transmembrane region" description="Helical" evidence="5">
    <location>
        <begin position="229"/>
        <end position="251"/>
    </location>
</feature>
<dbReference type="InterPro" id="IPR006202">
    <property type="entry name" value="Neur_chan_lig-bd"/>
</dbReference>
<gene>
    <name evidence="8" type="ORF">MAR_037576</name>
</gene>
<feature type="domain" description="Neurotransmitter-gated ion-channel ligand-binding" evidence="6">
    <location>
        <begin position="32"/>
        <end position="227"/>
    </location>
</feature>
<keyword evidence="3 5" id="KW-1133">Transmembrane helix</keyword>
<dbReference type="PRINTS" id="PR00252">
    <property type="entry name" value="NRIONCHANNEL"/>
</dbReference>
<feature type="transmembrane region" description="Helical" evidence="5">
    <location>
        <begin position="389"/>
        <end position="410"/>
    </location>
</feature>
<dbReference type="Gene3D" id="2.70.170.10">
    <property type="entry name" value="Neurotransmitter-gated ion-channel ligand-binding domain"/>
    <property type="match status" value="1"/>
</dbReference>
<keyword evidence="5" id="KW-0407">Ion channel</keyword>
<protein>
    <submittedName>
        <fullName evidence="8">ACHA7-like protein</fullName>
    </submittedName>
</protein>
<keyword evidence="5" id="KW-0406">Ion transport</keyword>
<dbReference type="Pfam" id="PF02932">
    <property type="entry name" value="Neur_chan_memb"/>
    <property type="match status" value="1"/>
</dbReference>
<dbReference type="Pfam" id="PF02931">
    <property type="entry name" value="Neur_chan_LBD"/>
    <property type="match status" value="1"/>
</dbReference>
<dbReference type="PROSITE" id="PS00236">
    <property type="entry name" value="NEUROTR_ION_CHANNEL"/>
    <property type="match status" value="1"/>
</dbReference>
<dbReference type="SUPFAM" id="SSF63712">
    <property type="entry name" value="Nicotinic receptor ligand binding domain-like"/>
    <property type="match status" value="1"/>
</dbReference>
<keyword evidence="5" id="KW-0813">Transport</keyword>
<accession>A0ABY7FSA2</accession>
<feature type="domain" description="Neurotransmitter-gated ion-channel transmembrane" evidence="7">
    <location>
        <begin position="234"/>
        <end position="354"/>
    </location>
</feature>
<keyword evidence="4 5" id="KW-0472">Membrane</keyword>
<evidence type="ECO:0000256" key="5">
    <source>
        <dbReference type="RuleBase" id="RU000687"/>
    </source>
</evidence>
<comment type="subcellular location">
    <subcellularLocation>
        <location evidence="1">Membrane</location>
        <topology evidence="1">Multi-pass membrane protein</topology>
    </subcellularLocation>
</comment>
<dbReference type="InterPro" id="IPR036734">
    <property type="entry name" value="Neur_chan_lig-bd_sf"/>
</dbReference>
<evidence type="ECO:0000256" key="3">
    <source>
        <dbReference type="ARBA" id="ARBA00022989"/>
    </source>
</evidence>
<evidence type="ECO:0000259" key="7">
    <source>
        <dbReference type="Pfam" id="PF02932"/>
    </source>
</evidence>
<dbReference type="InterPro" id="IPR006029">
    <property type="entry name" value="Neurotrans-gated_channel_TM"/>
</dbReference>
<dbReference type="InterPro" id="IPR038050">
    <property type="entry name" value="Neuro_actylchol_rec"/>
</dbReference>
<comment type="similarity">
    <text evidence="5">Belongs to the ligand-gated ion channel (TC 1.A.9) family.</text>
</comment>
<evidence type="ECO:0000313" key="8">
    <source>
        <dbReference type="EMBL" id="WAR23907.1"/>
    </source>
</evidence>
<keyword evidence="9" id="KW-1185">Reference proteome</keyword>
<sequence>MYLPINIAIVFACVQSSFGYSLQNVSSLRRLLFETNRYDKISRPMQNQSVPTDVYIALNVYVIYDVLEAAQTLKVSASLDVSWLDEMLTWRPVDFDGIQTCVYPQDNVWKPAVALKNTVNDVKTLGDPTLNVIVHPNGTMLWKPYQVFETRCTFDITYYPFDKQSCEMIFVTWGYTSSGIRLWGLGEGAYWDDLTPNQAWTLKHVGYATFEEPMPMIKFYLMLERKPRYILMNLILPLMILISLNTCVFLLPCNSGERTSFSVTVFLAFTVFGTIVHGTLPVNSENVSYLSIFILAHVLESALITICSILLIRADRRTDEVPDWLPCLTSRLCRRAKRISVEENDDETEHETVKKQIHCIHDKNDKNHVVGRLSPTEMDWPSVIQCLDWCLFCLVAFVNVLLTLVFFLIIRMK</sequence>
<organism evidence="8 9">
    <name type="scientific">Mya arenaria</name>
    <name type="common">Soft-shell clam</name>
    <dbReference type="NCBI Taxonomy" id="6604"/>
    <lineage>
        <taxon>Eukaryota</taxon>
        <taxon>Metazoa</taxon>
        <taxon>Spiralia</taxon>
        <taxon>Lophotrochozoa</taxon>
        <taxon>Mollusca</taxon>
        <taxon>Bivalvia</taxon>
        <taxon>Autobranchia</taxon>
        <taxon>Heteroconchia</taxon>
        <taxon>Euheterodonta</taxon>
        <taxon>Imparidentia</taxon>
        <taxon>Neoheterodontei</taxon>
        <taxon>Myida</taxon>
        <taxon>Myoidea</taxon>
        <taxon>Myidae</taxon>
        <taxon>Mya</taxon>
    </lineage>
</organism>
<evidence type="ECO:0000256" key="2">
    <source>
        <dbReference type="ARBA" id="ARBA00022692"/>
    </source>
</evidence>